<dbReference type="RefSeq" id="WP_083525660.1">
    <property type="nucleotide sequence ID" value="NZ_CP013729.1"/>
</dbReference>
<keyword evidence="2" id="KW-1185">Reference proteome</keyword>
<protein>
    <submittedName>
        <fullName evidence="1">Glycosyltransferase</fullName>
    </submittedName>
</protein>
<accession>A0A0U3LQX7</accession>
<dbReference type="Proteomes" id="UP000060699">
    <property type="component" value="Chromosome"/>
</dbReference>
<dbReference type="GO" id="GO:0016757">
    <property type="term" value="F:glycosyltransferase activity"/>
    <property type="evidence" value="ECO:0007669"/>
    <property type="project" value="UniProtKB-ARBA"/>
</dbReference>
<keyword evidence="1" id="KW-0808">Transferase</keyword>
<dbReference type="EMBL" id="CP013729">
    <property type="protein sequence ID" value="ALV07399.1"/>
    <property type="molecule type" value="Genomic_DNA"/>
</dbReference>
<dbReference type="AlphaFoldDB" id="A0A0U3LQX7"/>
<proteinExistence type="predicted"/>
<dbReference type="OrthoDB" id="9794575at2"/>
<name>A0A0U3LQX7_9BURK</name>
<dbReference type="KEGG" id="rdp:RD2015_2937"/>
<sequence>MKRVLMISFQFPPMAGTSGVQRALRFAQQLPEEGWTPSVLTVHPRAYEQTAPDLLDEVPQGLTVRRAFGLDAARQLSLAGRYPGVLARPDRWTSWWLGAVPAGLAMIRRERPDVIWSTYPIPTAHCIADTLARLSGLPWVADFRDPMAHDGYPADPVLWRSFEAVERRVFRRARRMTFTTPGAARLYAQRYPQAADRVRVIENGYSEEAFAAAQSPVQGTAPSAAPSGPRVLLHSGVVYPDWRSPAGLFQAIASARAAGRLSPASFQLRLRATAHDDFVRQLAAQHGVADLVQVQPALPYVDALSEMLSADGLLLLQSRDCNDQIPAKAYEYLRAGRPILTLADPAGDTAQLMRRAGLPHQAPLEDAAAIDTALHRFLEDWLQPSPLRPDAALVRSCSRRARTTELARVLDEAVASAPNPRGQRQPLPDTPERARP</sequence>
<reference evidence="1 2" key="1">
    <citation type="submission" date="2015-12" db="EMBL/GenBank/DDBJ databases">
        <title>Complete genome of Roseateles depolymerans KCTC 42856.</title>
        <authorList>
            <person name="Kim K.M."/>
        </authorList>
    </citation>
    <scope>NUCLEOTIDE SEQUENCE [LARGE SCALE GENOMIC DNA]</scope>
    <source>
        <strain evidence="1 2">KCTC 42856</strain>
    </source>
</reference>
<dbReference type="Pfam" id="PF13579">
    <property type="entry name" value="Glyco_trans_4_4"/>
    <property type="match status" value="1"/>
</dbReference>
<gene>
    <name evidence="1" type="ORF">RD2015_2937</name>
</gene>
<evidence type="ECO:0000313" key="1">
    <source>
        <dbReference type="EMBL" id="ALV07399.1"/>
    </source>
</evidence>
<dbReference type="STRING" id="76731.RD2015_2937"/>
<dbReference type="SUPFAM" id="SSF53756">
    <property type="entry name" value="UDP-Glycosyltransferase/glycogen phosphorylase"/>
    <property type="match status" value="1"/>
</dbReference>
<dbReference type="InterPro" id="IPR028098">
    <property type="entry name" value="Glyco_trans_4-like_N"/>
</dbReference>
<dbReference type="Gene3D" id="3.40.50.2000">
    <property type="entry name" value="Glycogen Phosphorylase B"/>
    <property type="match status" value="1"/>
</dbReference>
<organism evidence="1 2">
    <name type="scientific">Roseateles depolymerans</name>
    <dbReference type="NCBI Taxonomy" id="76731"/>
    <lineage>
        <taxon>Bacteria</taxon>
        <taxon>Pseudomonadati</taxon>
        <taxon>Pseudomonadota</taxon>
        <taxon>Betaproteobacteria</taxon>
        <taxon>Burkholderiales</taxon>
        <taxon>Sphaerotilaceae</taxon>
        <taxon>Roseateles</taxon>
    </lineage>
</organism>
<dbReference type="PATRIC" id="fig|76731.3.peg.3008"/>
<evidence type="ECO:0000313" key="2">
    <source>
        <dbReference type="Proteomes" id="UP000060699"/>
    </source>
</evidence>